<proteinExistence type="inferred from homology"/>
<organism evidence="7 8">
    <name type="scientific">Gracilibacillus orientalis</name>
    <dbReference type="NCBI Taxonomy" id="334253"/>
    <lineage>
        <taxon>Bacteria</taxon>
        <taxon>Bacillati</taxon>
        <taxon>Bacillota</taxon>
        <taxon>Bacilli</taxon>
        <taxon>Bacillales</taxon>
        <taxon>Bacillaceae</taxon>
        <taxon>Gracilibacillus</taxon>
    </lineage>
</organism>
<keyword evidence="5" id="KW-0804">Transcription</keyword>
<evidence type="ECO:0000256" key="4">
    <source>
        <dbReference type="ARBA" id="ARBA00023125"/>
    </source>
</evidence>
<dbReference type="AlphaFoldDB" id="A0A1I4MGE5"/>
<evidence type="ECO:0000259" key="6">
    <source>
        <dbReference type="Pfam" id="PF04542"/>
    </source>
</evidence>
<evidence type="ECO:0000256" key="2">
    <source>
        <dbReference type="ARBA" id="ARBA00023015"/>
    </source>
</evidence>
<dbReference type="OrthoDB" id="188761at2"/>
<dbReference type="PANTHER" id="PTHR43133">
    <property type="entry name" value="RNA POLYMERASE ECF-TYPE SIGMA FACTO"/>
    <property type="match status" value="1"/>
</dbReference>
<dbReference type="GO" id="GO:0016987">
    <property type="term" value="F:sigma factor activity"/>
    <property type="evidence" value="ECO:0007669"/>
    <property type="project" value="UniProtKB-KW"/>
</dbReference>
<feature type="domain" description="RNA polymerase sigma-70 region 2" evidence="6">
    <location>
        <begin position="10"/>
        <end position="77"/>
    </location>
</feature>
<dbReference type="STRING" id="334253.SAMN04487943_106229"/>
<accession>A0A1I4MGE5</accession>
<dbReference type="InterPro" id="IPR036388">
    <property type="entry name" value="WH-like_DNA-bd_sf"/>
</dbReference>
<dbReference type="InterPro" id="IPR007627">
    <property type="entry name" value="RNA_pol_sigma70_r2"/>
</dbReference>
<dbReference type="InterPro" id="IPR014284">
    <property type="entry name" value="RNA_pol_sigma-70_dom"/>
</dbReference>
<gene>
    <name evidence="7" type="ORF">SAMN04487943_106229</name>
</gene>
<dbReference type="InterPro" id="IPR039425">
    <property type="entry name" value="RNA_pol_sigma-70-like"/>
</dbReference>
<protein>
    <submittedName>
        <fullName evidence="7">Sigma-70 region 2</fullName>
    </submittedName>
</protein>
<keyword evidence="4" id="KW-0238">DNA-binding</keyword>
<dbReference type="InterPro" id="IPR013325">
    <property type="entry name" value="RNA_pol_sigma_r2"/>
</dbReference>
<dbReference type="RefSeq" id="WP_091484043.1">
    <property type="nucleotide sequence ID" value="NZ_FOTR01000006.1"/>
</dbReference>
<evidence type="ECO:0000313" key="8">
    <source>
        <dbReference type="Proteomes" id="UP000198565"/>
    </source>
</evidence>
<sequence>MFTNDIYQSLVEQYQSMMHYTALKIVKDQQMAEDVVQESWIKVMKQQVGMETIDKMGAWLRTVTSRTAIDILRKEKRSHTCLLDNPYLMEELVMCSSNEVDEQINWKSTMDELELCIDKSKKLKRVFQLKFKLELDDDQIAKTLNISHSAVKTRIFRTRQLLKKHYKVNDDYMLKPGA</sequence>
<keyword evidence="8" id="KW-1185">Reference proteome</keyword>
<dbReference type="Gene3D" id="1.10.1740.10">
    <property type="match status" value="1"/>
</dbReference>
<keyword evidence="3" id="KW-0731">Sigma factor</keyword>
<name>A0A1I4MGE5_9BACI</name>
<dbReference type="SUPFAM" id="SSF88659">
    <property type="entry name" value="Sigma3 and sigma4 domains of RNA polymerase sigma factors"/>
    <property type="match status" value="1"/>
</dbReference>
<dbReference type="GO" id="GO:0006352">
    <property type="term" value="P:DNA-templated transcription initiation"/>
    <property type="evidence" value="ECO:0007669"/>
    <property type="project" value="InterPro"/>
</dbReference>
<reference evidence="8" key="1">
    <citation type="submission" date="2016-10" db="EMBL/GenBank/DDBJ databases">
        <authorList>
            <person name="Varghese N."/>
            <person name="Submissions S."/>
        </authorList>
    </citation>
    <scope>NUCLEOTIDE SEQUENCE [LARGE SCALE GENOMIC DNA]</scope>
    <source>
        <strain evidence="8">CGMCC 1.4250</strain>
    </source>
</reference>
<keyword evidence="2" id="KW-0805">Transcription regulation</keyword>
<dbReference type="Gene3D" id="1.10.10.10">
    <property type="entry name" value="Winged helix-like DNA-binding domain superfamily/Winged helix DNA-binding domain"/>
    <property type="match status" value="1"/>
</dbReference>
<dbReference type="Pfam" id="PF04542">
    <property type="entry name" value="Sigma70_r2"/>
    <property type="match status" value="1"/>
</dbReference>
<evidence type="ECO:0000256" key="5">
    <source>
        <dbReference type="ARBA" id="ARBA00023163"/>
    </source>
</evidence>
<dbReference type="EMBL" id="FOTR01000006">
    <property type="protein sequence ID" value="SFM02067.1"/>
    <property type="molecule type" value="Genomic_DNA"/>
</dbReference>
<evidence type="ECO:0000313" key="7">
    <source>
        <dbReference type="EMBL" id="SFM02067.1"/>
    </source>
</evidence>
<dbReference type="SUPFAM" id="SSF88946">
    <property type="entry name" value="Sigma2 domain of RNA polymerase sigma factors"/>
    <property type="match status" value="1"/>
</dbReference>
<evidence type="ECO:0000256" key="3">
    <source>
        <dbReference type="ARBA" id="ARBA00023082"/>
    </source>
</evidence>
<comment type="similarity">
    <text evidence="1">Belongs to the sigma-70 factor family. ECF subfamily.</text>
</comment>
<dbReference type="Proteomes" id="UP000198565">
    <property type="component" value="Unassembled WGS sequence"/>
</dbReference>
<dbReference type="GO" id="GO:0003677">
    <property type="term" value="F:DNA binding"/>
    <property type="evidence" value="ECO:0007669"/>
    <property type="project" value="UniProtKB-KW"/>
</dbReference>
<dbReference type="NCBIfam" id="TIGR02937">
    <property type="entry name" value="sigma70-ECF"/>
    <property type="match status" value="1"/>
</dbReference>
<evidence type="ECO:0000256" key="1">
    <source>
        <dbReference type="ARBA" id="ARBA00010641"/>
    </source>
</evidence>
<dbReference type="InterPro" id="IPR013324">
    <property type="entry name" value="RNA_pol_sigma_r3/r4-like"/>
</dbReference>
<dbReference type="PANTHER" id="PTHR43133:SF8">
    <property type="entry name" value="RNA POLYMERASE SIGMA FACTOR HI_1459-RELATED"/>
    <property type="match status" value="1"/>
</dbReference>